<evidence type="ECO:0000256" key="2">
    <source>
        <dbReference type="ARBA" id="ARBA00004569"/>
    </source>
</evidence>
<comment type="function">
    <text evidence="1">Accessory subunit of the mitochondrial membrane respiratory chain NADH dehydrogenase (Complex I), that is believed not to be involved in catalysis. Complex I functions in the transfer of electrons from NADH to the respiratory chain. The immediate electron acceptor for the enzyme is believed to be ubiquinone.</text>
</comment>
<comment type="subunit">
    <text evidence="5">Mammalian complex I is composed of 45 different subunits. This is a component of the iron-sulfur (IP) fragment of the enzyme.</text>
</comment>
<dbReference type="AlphaFoldDB" id="A0A067TJV8"/>
<evidence type="ECO:0000256" key="3">
    <source>
        <dbReference type="ARBA" id="ARBA00004637"/>
    </source>
</evidence>
<dbReference type="EMBL" id="KL142372">
    <property type="protein sequence ID" value="KDR80209.1"/>
    <property type="molecule type" value="Genomic_DNA"/>
</dbReference>
<keyword evidence="13 16" id="KW-1015">Disulfide bond</keyword>
<name>A0A067TJV8_GALM3</name>
<feature type="disulfide bond" evidence="16">
    <location>
        <begin position="29"/>
        <end position="39"/>
    </location>
</feature>
<dbReference type="PANTHER" id="PTHR15224">
    <property type="entry name" value="NADH DEHYDROGENASE [UBIQUINONE] IRON-SULFUR PROTEIN 5"/>
    <property type="match status" value="1"/>
</dbReference>
<gene>
    <name evidence="18" type="ORF">GALMADRAFT_223096</name>
</gene>
<keyword evidence="19" id="KW-1185">Reference proteome</keyword>
<evidence type="ECO:0000256" key="11">
    <source>
        <dbReference type="ARBA" id="ARBA00023128"/>
    </source>
</evidence>
<evidence type="ECO:0000313" key="19">
    <source>
        <dbReference type="Proteomes" id="UP000027222"/>
    </source>
</evidence>
<dbReference type="GO" id="GO:0032981">
    <property type="term" value="P:mitochondrial respiratory chain complex I assembly"/>
    <property type="evidence" value="ECO:0007669"/>
    <property type="project" value="TreeGrafter"/>
</dbReference>
<comment type="subcellular location">
    <subcellularLocation>
        <location evidence="3">Mitochondrion inner membrane</location>
        <topology evidence="3">Peripheral membrane protein</topology>
    </subcellularLocation>
    <subcellularLocation>
        <location evidence="2">Mitochondrion intermembrane space</location>
    </subcellularLocation>
</comment>
<evidence type="ECO:0000256" key="8">
    <source>
        <dbReference type="ARBA" id="ARBA00022660"/>
    </source>
</evidence>
<dbReference type="PANTHER" id="PTHR15224:SF1">
    <property type="entry name" value="NADH DEHYDROGENASE [UBIQUINONE] IRON-SULFUR PROTEIN 5"/>
    <property type="match status" value="1"/>
</dbReference>
<dbReference type="GO" id="GO:0005758">
    <property type="term" value="C:mitochondrial intermembrane space"/>
    <property type="evidence" value="ECO:0007669"/>
    <property type="project" value="UniProtKB-SubCell"/>
</dbReference>
<dbReference type="STRING" id="685588.A0A067TJV8"/>
<comment type="similarity">
    <text evidence="4">Belongs to the complex I NDUFS5 subunit family.</text>
</comment>
<dbReference type="OrthoDB" id="9992197at2759"/>
<reference evidence="19" key="1">
    <citation type="journal article" date="2014" name="Proc. Natl. Acad. Sci. U.S.A.">
        <title>Extensive sampling of basidiomycete genomes demonstrates inadequacy of the white-rot/brown-rot paradigm for wood decay fungi.</title>
        <authorList>
            <person name="Riley R."/>
            <person name="Salamov A.A."/>
            <person name="Brown D.W."/>
            <person name="Nagy L.G."/>
            <person name="Floudas D."/>
            <person name="Held B.W."/>
            <person name="Levasseur A."/>
            <person name="Lombard V."/>
            <person name="Morin E."/>
            <person name="Otillar R."/>
            <person name="Lindquist E.A."/>
            <person name="Sun H."/>
            <person name="LaButti K.M."/>
            <person name="Schmutz J."/>
            <person name="Jabbour D."/>
            <person name="Luo H."/>
            <person name="Baker S.E."/>
            <person name="Pisabarro A.G."/>
            <person name="Walton J.D."/>
            <person name="Blanchette R.A."/>
            <person name="Henrissat B."/>
            <person name="Martin F."/>
            <person name="Cullen D."/>
            <person name="Hibbett D.S."/>
            <person name="Grigoriev I.V."/>
        </authorList>
    </citation>
    <scope>NUCLEOTIDE SEQUENCE [LARGE SCALE GENOMIC DNA]</scope>
    <source>
        <strain evidence="19">CBS 339.88</strain>
    </source>
</reference>
<evidence type="ECO:0000256" key="13">
    <source>
        <dbReference type="ARBA" id="ARBA00023157"/>
    </source>
</evidence>
<evidence type="ECO:0000256" key="15">
    <source>
        <dbReference type="ARBA" id="ARBA00032739"/>
    </source>
</evidence>
<keyword evidence="9" id="KW-0999">Mitochondrion inner membrane</keyword>
<evidence type="ECO:0000256" key="17">
    <source>
        <dbReference type="SAM" id="Coils"/>
    </source>
</evidence>
<evidence type="ECO:0000256" key="5">
    <source>
        <dbReference type="ARBA" id="ARBA00011261"/>
    </source>
</evidence>
<keyword evidence="8" id="KW-0679">Respiratory chain</keyword>
<dbReference type="Proteomes" id="UP000027222">
    <property type="component" value="Unassembled WGS sequence"/>
</dbReference>
<feature type="disulfide bond" evidence="16">
    <location>
        <begin position="19"/>
        <end position="49"/>
    </location>
</feature>
<evidence type="ECO:0000313" key="18">
    <source>
        <dbReference type="EMBL" id="KDR80209.1"/>
    </source>
</evidence>
<evidence type="ECO:0000256" key="6">
    <source>
        <dbReference type="ARBA" id="ARBA00013482"/>
    </source>
</evidence>
<evidence type="ECO:0000256" key="14">
    <source>
        <dbReference type="ARBA" id="ARBA00031222"/>
    </source>
</evidence>
<dbReference type="HOGENOM" id="CLU_162182_0_0_1"/>
<dbReference type="PROSITE" id="PS51808">
    <property type="entry name" value="CHCH"/>
    <property type="match status" value="1"/>
</dbReference>
<keyword evidence="10" id="KW-0249">Electron transport</keyword>
<evidence type="ECO:0000256" key="4">
    <source>
        <dbReference type="ARBA" id="ARBA00007372"/>
    </source>
</evidence>
<keyword evidence="17" id="KW-0175">Coiled coil</keyword>
<dbReference type="GO" id="GO:0005743">
    <property type="term" value="C:mitochondrial inner membrane"/>
    <property type="evidence" value="ECO:0007669"/>
    <property type="project" value="UniProtKB-SubCell"/>
</dbReference>
<evidence type="ECO:0000256" key="10">
    <source>
        <dbReference type="ARBA" id="ARBA00022982"/>
    </source>
</evidence>
<keyword evidence="11" id="KW-0496">Mitochondrion</keyword>
<organism evidence="18 19">
    <name type="scientific">Galerina marginata (strain CBS 339.88)</name>
    <dbReference type="NCBI Taxonomy" id="685588"/>
    <lineage>
        <taxon>Eukaryota</taxon>
        <taxon>Fungi</taxon>
        <taxon>Dikarya</taxon>
        <taxon>Basidiomycota</taxon>
        <taxon>Agaricomycotina</taxon>
        <taxon>Agaricomycetes</taxon>
        <taxon>Agaricomycetidae</taxon>
        <taxon>Agaricales</taxon>
        <taxon>Agaricineae</taxon>
        <taxon>Strophariaceae</taxon>
        <taxon>Galerina</taxon>
    </lineage>
</organism>
<evidence type="ECO:0000256" key="12">
    <source>
        <dbReference type="ARBA" id="ARBA00023136"/>
    </source>
</evidence>
<dbReference type="CDD" id="cd24141">
    <property type="entry name" value="NDUFS5-like"/>
    <property type="match status" value="1"/>
</dbReference>
<proteinExistence type="inferred from homology"/>
<protein>
    <recommendedName>
        <fullName evidence="6">NADH dehydrogenase [ubiquinone] iron-sulfur protein 5</fullName>
    </recommendedName>
    <alternativeName>
        <fullName evidence="14">Complex I-15 kDa</fullName>
    </alternativeName>
    <alternativeName>
        <fullName evidence="15">NADH-ubiquinone oxidoreductase 15 kDa subunit</fullName>
    </alternativeName>
</protein>
<feature type="coiled-coil region" evidence="17">
    <location>
        <begin position="49"/>
        <end position="76"/>
    </location>
</feature>
<evidence type="ECO:0000256" key="16">
    <source>
        <dbReference type="PIRSR" id="PIRSR619342-50"/>
    </source>
</evidence>
<accession>A0A067TJV8</accession>
<sequence>MADTSNQSGFGWGGGRSRCFTYWQEFQKCYAQSEHPIECRPQSNDYLECLHHTKEIKRAETIRDELERKLLHQAKETRKAAEIASGGAIAAVGLIEREKPKEEAAK</sequence>
<evidence type="ECO:0000256" key="9">
    <source>
        <dbReference type="ARBA" id="ARBA00022792"/>
    </source>
</evidence>
<evidence type="ECO:0000256" key="1">
    <source>
        <dbReference type="ARBA" id="ARBA00003195"/>
    </source>
</evidence>
<dbReference type="InterPro" id="IPR019342">
    <property type="entry name" value="NADH_UbQ_OxRdtase_FeS-su5"/>
</dbReference>
<dbReference type="Pfam" id="PF10200">
    <property type="entry name" value="Ndufs5"/>
    <property type="match status" value="1"/>
</dbReference>
<keyword evidence="7" id="KW-0813">Transport</keyword>
<keyword evidence="12" id="KW-0472">Membrane</keyword>
<evidence type="ECO:0000256" key="7">
    <source>
        <dbReference type="ARBA" id="ARBA00022448"/>
    </source>
</evidence>